<dbReference type="InterPro" id="IPR000467">
    <property type="entry name" value="G_patch_dom"/>
</dbReference>
<feature type="compositionally biased region" description="Acidic residues" evidence="4">
    <location>
        <begin position="40"/>
        <end position="50"/>
    </location>
</feature>
<evidence type="ECO:0000256" key="4">
    <source>
        <dbReference type="SAM" id="MobiDB-lite"/>
    </source>
</evidence>
<protein>
    <submittedName>
        <fullName evidence="6">BQ5605_C003g02193 protein</fullName>
    </submittedName>
</protein>
<dbReference type="GO" id="GO:0005681">
    <property type="term" value="C:spliceosomal complex"/>
    <property type="evidence" value="ECO:0007669"/>
    <property type="project" value="TreeGrafter"/>
</dbReference>
<evidence type="ECO:0000256" key="2">
    <source>
        <dbReference type="ARBA" id="ARBA00008576"/>
    </source>
</evidence>
<dbReference type="Proteomes" id="UP000249464">
    <property type="component" value="Unassembled WGS sequence"/>
</dbReference>
<dbReference type="PANTHER" id="PTHR15818">
    <property type="entry name" value="G PATCH AND KOW-CONTAINING"/>
    <property type="match status" value="1"/>
</dbReference>
<dbReference type="STRING" id="796604.A0A2X0M4Z8"/>
<dbReference type="GO" id="GO:0003676">
    <property type="term" value="F:nucleic acid binding"/>
    <property type="evidence" value="ECO:0007669"/>
    <property type="project" value="InterPro"/>
</dbReference>
<evidence type="ECO:0000313" key="7">
    <source>
        <dbReference type="Proteomes" id="UP000249464"/>
    </source>
</evidence>
<dbReference type="EMBL" id="FQNC01000042">
    <property type="protein sequence ID" value="SGY39290.1"/>
    <property type="molecule type" value="Genomic_DNA"/>
</dbReference>
<organism evidence="6 7">
    <name type="scientific">Microbotryum silenes-dioicae</name>
    <dbReference type="NCBI Taxonomy" id="796604"/>
    <lineage>
        <taxon>Eukaryota</taxon>
        <taxon>Fungi</taxon>
        <taxon>Dikarya</taxon>
        <taxon>Basidiomycota</taxon>
        <taxon>Pucciniomycotina</taxon>
        <taxon>Microbotryomycetes</taxon>
        <taxon>Microbotryales</taxon>
        <taxon>Microbotryaceae</taxon>
        <taxon>Microbotryum</taxon>
    </lineage>
</organism>
<feature type="compositionally biased region" description="Basic and acidic residues" evidence="4">
    <location>
        <begin position="497"/>
        <end position="556"/>
    </location>
</feature>
<evidence type="ECO:0000259" key="5">
    <source>
        <dbReference type="PROSITE" id="PS50174"/>
    </source>
</evidence>
<feature type="compositionally biased region" description="Low complexity" evidence="4">
    <location>
        <begin position="88"/>
        <end position="100"/>
    </location>
</feature>
<proteinExistence type="inferred from homology"/>
<name>A0A2X0M4Z8_9BASI</name>
<dbReference type="PANTHER" id="PTHR15818:SF2">
    <property type="entry name" value="G-PATCH DOMAIN AND KOW MOTIFS-CONTAINING PROTEIN"/>
    <property type="match status" value="1"/>
</dbReference>
<accession>A0A2X0M4Z8</accession>
<keyword evidence="7" id="KW-1185">Reference proteome</keyword>
<reference evidence="6 7" key="1">
    <citation type="submission" date="2016-11" db="EMBL/GenBank/DDBJ databases">
        <authorList>
            <person name="Jaros S."/>
            <person name="Januszkiewicz K."/>
            <person name="Wedrychowicz H."/>
        </authorList>
    </citation>
    <scope>NUCLEOTIDE SEQUENCE [LARGE SCALE GENOMIC DNA]</scope>
</reference>
<dbReference type="PROSITE" id="PS50174">
    <property type="entry name" value="G_PATCH"/>
    <property type="match status" value="1"/>
</dbReference>
<gene>
    <name evidence="6" type="primary">BQ5605_C003g02193</name>
    <name evidence="6" type="ORF">BQ5605_C003G02193</name>
</gene>
<feature type="region of interest" description="Disordered" evidence="4">
    <location>
        <begin position="362"/>
        <end position="556"/>
    </location>
</feature>
<comment type="subcellular location">
    <subcellularLocation>
        <location evidence="1">Nucleus</location>
    </subcellularLocation>
</comment>
<dbReference type="InterPro" id="IPR026822">
    <property type="entry name" value="Spp2/MOS2_G-patch"/>
</dbReference>
<comment type="similarity">
    <text evidence="2">Belongs to the SPP2 family.</text>
</comment>
<evidence type="ECO:0000256" key="3">
    <source>
        <dbReference type="ARBA" id="ARBA00023242"/>
    </source>
</evidence>
<keyword evidence="3" id="KW-0539">Nucleus</keyword>
<feature type="compositionally biased region" description="Basic and acidic residues" evidence="4">
    <location>
        <begin position="423"/>
        <end position="489"/>
    </location>
</feature>
<evidence type="ECO:0000313" key="6">
    <source>
        <dbReference type="EMBL" id="SGY39290.1"/>
    </source>
</evidence>
<sequence length="556" mass="61007">MSSSISFKIQAPPRPSSANTGPSQPAPQQRRQQRPHHLDDEDDDADDADDALTQRASTRKAKDELVTAFDRNGATQSVTIPIPPKSPFSPSNESTSFFSSRKNPRQSTSSPLVIAALPNKDWREAAELIKKKKNKARYIPEAVGGMRLNSDAVAPSTSNGKAMDVDADQINSKPVVAGLSKLTPRATTTTTATMTLVEREPSPEASSTTVTAAPQTEEQRALNELISSASGLGNGETQPSVEVIYSAADARNAPIDESDAFKRDLETRPDQVRILHLVPIVPSSPPLTDPTPLPQSTLEDYVRVPVGEFGAAMLRGMGWKPGQAASRSGRSGPVEAFVPKSRPAMLGIGARPIADVLGSTEASKGKGVVKSSKREDMKFVPLAKKVRAEQEGAGTSTSAGRSWGNGNGQTNGIQNGGASSREVSSREALTRDEDRDTRDKESGRYEESSSSRRDRYRDDGRDRERGPTREKETDRERGSSSHYNDERGSSSRYPSSRSDRDRDRDRDRGYTESNGRRRDRSSSPKRSERERDGRRDRNRDRESGRDEGRDRYRDRR</sequence>
<dbReference type="Pfam" id="PF12656">
    <property type="entry name" value="G-patch_2"/>
    <property type="match status" value="1"/>
</dbReference>
<dbReference type="InterPro" id="IPR045166">
    <property type="entry name" value="Spp2-like"/>
</dbReference>
<dbReference type="GO" id="GO:0000398">
    <property type="term" value="P:mRNA splicing, via spliceosome"/>
    <property type="evidence" value="ECO:0007669"/>
    <property type="project" value="InterPro"/>
</dbReference>
<feature type="domain" description="G-patch" evidence="5">
    <location>
        <begin position="306"/>
        <end position="353"/>
    </location>
</feature>
<feature type="region of interest" description="Disordered" evidence="4">
    <location>
        <begin position="1"/>
        <end position="114"/>
    </location>
</feature>
<dbReference type="AlphaFoldDB" id="A0A2X0M4Z8"/>
<evidence type="ECO:0000256" key="1">
    <source>
        <dbReference type="ARBA" id="ARBA00004123"/>
    </source>
</evidence>